<reference evidence="3 4" key="1">
    <citation type="submission" date="2023-03" db="EMBL/GenBank/DDBJ databases">
        <title>Paludisphaera mucosa sp. nov. a novel planctomycete from northern fen.</title>
        <authorList>
            <person name="Ivanova A."/>
        </authorList>
    </citation>
    <scope>NUCLEOTIDE SEQUENCE [LARGE SCALE GENOMIC DNA]</scope>
    <source>
        <strain evidence="3 4">Pla2</strain>
    </source>
</reference>
<sequence length="179" mass="18899">MKTSYRILGAALATLGAATASAAPIPEKAQPPTMSSITVKMGGVTEFLAKTVTGEPTQKGQKVVLRNLDALIADLEKQCQGCRNGIAKNRPSRPAPDSNIHGGTGGVGDLVDAGPGGKEWAKLTPRERDRILQSMSEGFPPEYRTVLERYYRRLAEEKSATTGAAKPEAETPAAAPETP</sequence>
<feature type="compositionally biased region" description="Low complexity" evidence="1">
    <location>
        <begin position="160"/>
        <end position="179"/>
    </location>
</feature>
<feature type="region of interest" description="Disordered" evidence="1">
    <location>
        <begin position="157"/>
        <end position="179"/>
    </location>
</feature>
<feature type="chain" id="PRO_5047058314" description="Cytochrome c domain-containing protein" evidence="2">
    <location>
        <begin position="23"/>
        <end position="179"/>
    </location>
</feature>
<dbReference type="EMBL" id="JARRAG010000004">
    <property type="protein sequence ID" value="MDG3008266.1"/>
    <property type="molecule type" value="Genomic_DNA"/>
</dbReference>
<proteinExistence type="predicted"/>
<dbReference type="Proteomes" id="UP001216907">
    <property type="component" value="Unassembled WGS sequence"/>
</dbReference>
<evidence type="ECO:0008006" key="5">
    <source>
        <dbReference type="Google" id="ProtNLM"/>
    </source>
</evidence>
<name>A0ABT6FL21_9BACT</name>
<keyword evidence="4" id="KW-1185">Reference proteome</keyword>
<evidence type="ECO:0000256" key="2">
    <source>
        <dbReference type="SAM" id="SignalP"/>
    </source>
</evidence>
<keyword evidence="2" id="KW-0732">Signal</keyword>
<evidence type="ECO:0000313" key="3">
    <source>
        <dbReference type="EMBL" id="MDG3008266.1"/>
    </source>
</evidence>
<feature type="region of interest" description="Disordered" evidence="1">
    <location>
        <begin position="86"/>
        <end position="125"/>
    </location>
</feature>
<comment type="caution">
    <text evidence="3">The sequence shown here is derived from an EMBL/GenBank/DDBJ whole genome shotgun (WGS) entry which is preliminary data.</text>
</comment>
<dbReference type="RefSeq" id="WP_277864593.1">
    <property type="nucleotide sequence ID" value="NZ_JARRAG010000004.1"/>
</dbReference>
<feature type="signal peptide" evidence="2">
    <location>
        <begin position="1"/>
        <end position="22"/>
    </location>
</feature>
<gene>
    <name evidence="3" type="ORF">PZE19_31245</name>
</gene>
<evidence type="ECO:0000256" key="1">
    <source>
        <dbReference type="SAM" id="MobiDB-lite"/>
    </source>
</evidence>
<evidence type="ECO:0000313" key="4">
    <source>
        <dbReference type="Proteomes" id="UP001216907"/>
    </source>
</evidence>
<accession>A0ABT6FL21</accession>
<protein>
    <recommendedName>
        <fullName evidence="5">Cytochrome c domain-containing protein</fullName>
    </recommendedName>
</protein>
<organism evidence="3 4">
    <name type="scientific">Paludisphaera mucosa</name>
    <dbReference type="NCBI Taxonomy" id="3030827"/>
    <lineage>
        <taxon>Bacteria</taxon>
        <taxon>Pseudomonadati</taxon>
        <taxon>Planctomycetota</taxon>
        <taxon>Planctomycetia</taxon>
        <taxon>Isosphaerales</taxon>
        <taxon>Isosphaeraceae</taxon>
        <taxon>Paludisphaera</taxon>
    </lineage>
</organism>